<sequence>MYFISLPLSQAYALSAHTTNIIRGNAPELVNAKIAADKHGFTVNGVFYSESTGNIREGEIKEFDGNLTFNHFVVKLFSYQSLDNQKNYQDIDGDNIDPIQPFLMTTTYWQWFDANGVKIPDKDKNKIIGCGSGYPMPLRLEISNQAQAISQYGIPRESDFVTIKKVYQIAAKPQICYAKPNSTIISPEMQWLTNNQDNDFSFDSNKNWWNIKKDSKPHVRNGGGYTSDYVPDYGYKVTNTLTGKLFPTSGFPGAKFQLLMSGAQRDYSYSIVANPGNNVSIDAMGFITLKDKPLGKVTVRATYKRNTSIKLDYSFDPRSNWVIPYNWSYNWTNASNYCRLLTRKEFTNSPRNQAPQNWLYEYNAFTRAIDGTILGEWGPISPKNYPQSNWADQLYWTSEYWGALSGDNSAHFRIGLYLGDVGVGVDTNAHYVICKG</sequence>
<dbReference type="AlphaFoldDB" id="A0A2V4E865"/>
<evidence type="ECO:0000313" key="2">
    <source>
        <dbReference type="Proteomes" id="UP000247673"/>
    </source>
</evidence>
<dbReference type="EMBL" id="QGLO01000006">
    <property type="protein sequence ID" value="PXY90333.1"/>
    <property type="molecule type" value="Genomic_DNA"/>
</dbReference>
<evidence type="ECO:0000313" key="1">
    <source>
        <dbReference type="EMBL" id="PXY90333.1"/>
    </source>
</evidence>
<name>A0A2V4E865_9GAMM</name>
<keyword evidence="2" id="KW-1185">Reference proteome</keyword>
<accession>A0A2V4E865</accession>
<evidence type="ECO:0008006" key="3">
    <source>
        <dbReference type="Google" id="ProtNLM"/>
    </source>
</evidence>
<protein>
    <recommendedName>
        <fullName evidence="3">Invasin</fullName>
    </recommendedName>
</protein>
<dbReference type="InterPro" id="IPR008964">
    <property type="entry name" value="Invasin/intimin_cell_adhesion"/>
</dbReference>
<dbReference type="Gene3D" id="2.60.40.1080">
    <property type="match status" value="1"/>
</dbReference>
<dbReference type="Proteomes" id="UP000247673">
    <property type="component" value="Unassembled WGS sequence"/>
</dbReference>
<organism evidence="1 2">
    <name type="scientific">Gilliamella apis</name>
    <dbReference type="NCBI Taxonomy" id="1970738"/>
    <lineage>
        <taxon>Bacteria</taxon>
        <taxon>Pseudomonadati</taxon>
        <taxon>Pseudomonadota</taxon>
        <taxon>Gammaproteobacteria</taxon>
        <taxon>Orbales</taxon>
        <taxon>Orbaceae</taxon>
        <taxon>Gilliamella</taxon>
    </lineage>
</organism>
<gene>
    <name evidence="1" type="ORF">DKK78_08025</name>
</gene>
<comment type="caution">
    <text evidence="1">The sequence shown here is derived from an EMBL/GenBank/DDBJ whole genome shotgun (WGS) entry which is preliminary data.</text>
</comment>
<dbReference type="SUPFAM" id="SSF49373">
    <property type="entry name" value="Invasin/intimin cell-adhesion fragments"/>
    <property type="match status" value="1"/>
</dbReference>
<proteinExistence type="predicted"/>
<reference evidence="1 2" key="1">
    <citation type="submission" date="2018-05" db="EMBL/GenBank/DDBJ databases">
        <title>Reference genomes for bee gut microbiota database.</title>
        <authorList>
            <person name="Ellegaard K.M."/>
        </authorList>
    </citation>
    <scope>NUCLEOTIDE SEQUENCE [LARGE SCALE GENOMIC DNA]</scope>
    <source>
        <strain evidence="1 2">ESL0172</strain>
    </source>
</reference>